<dbReference type="Proteomes" id="UP000325141">
    <property type="component" value="Unassembled WGS sequence"/>
</dbReference>
<evidence type="ECO:0000313" key="2">
    <source>
        <dbReference type="EMBL" id="KAA5532802.1"/>
    </source>
</evidence>
<accession>A0A5M6CFV6</accession>
<feature type="coiled-coil region" evidence="1">
    <location>
        <begin position="6"/>
        <end position="40"/>
    </location>
</feature>
<keyword evidence="3" id="KW-1185">Reference proteome</keyword>
<gene>
    <name evidence="2" type="ORF">F0460_13230</name>
</gene>
<sequence>MTNEQFEQLIQVLNEIKDEINSLNDNVNITNSALSRIENNTSPVYDAQDICNKLDEVITAIEINS</sequence>
<comment type="caution">
    <text evidence="2">The sequence shown here is derived from an EMBL/GenBank/DDBJ whole genome shotgun (WGS) entry which is preliminary data.</text>
</comment>
<dbReference type="RefSeq" id="WP_150014021.1">
    <property type="nucleotide sequence ID" value="NZ_VWSG01000011.1"/>
</dbReference>
<name>A0A5M6CFV6_9FLAO</name>
<organism evidence="2 3">
    <name type="scientific">Paenimyroides baculatum</name>
    <dbReference type="NCBI Taxonomy" id="2608000"/>
    <lineage>
        <taxon>Bacteria</taxon>
        <taxon>Pseudomonadati</taxon>
        <taxon>Bacteroidota</taxon>
        <taxon>Flavobacteriia</taxon>
        <taxon>Flavobacteriales</taxon>
        <taxon>Flavobacteriaceae</taxon>
        <taxon>Paenimyroides</taxon>
    </lineage>
</organism>
<protein>
    <submittedName>
        <fullName evidence="2">Uncharacterized protein</fullName>
    </submittedName>
</protein>
<evidence type="ECO:0000313" key="3">
    <source>
        <dbReference type="Proteomes" id="UP000325141"/>
    </source>
</evidence>
<dbReference type="AlphaFoldDB" id="A0A5M6CFV6"/>
<keyword evidence="1" id="KW-0175">Coiled coil</keyword>
<proteinExistence type="predicted"/>
<reference evidence="2 3" key="1">
    <citation type="submission" date="2019-09" db="EMBL/GenBank/DDBJ databases">
        <title>Genome sequence and assembly of Flavobacterium sp.</title>
        <authorList>
            <person name="Chhetri G."/>
        </authorList>
    </citation>
    <scope>NUCLEOTIDE SEQUENCE [LARGE SCALE GENOMIC DNA]</scope>
    <source>
        <strain evidence="2 3">SNL9</strain>
    </source>
</reference>
<evidence type="ECO:0000256" key="1">
    <source>
        <dbReference type="SAM" id="Coils"/>
    </source>
</evidence>
<dbReference type="EMBL" id="VWSG01000011">
    <property type="protein sequence ID" value="KAA5532802.1"/>
    <property type="molecule type" value="Genomic_DNA"/>
</dbReference>